<organism evidence="1 2">
    <name type="scientific">Granulicella cerasi</name>
    <dbReference type="NCBI Taxonomy" id="741063"/>
    <lineage>
        <taxon>Bacteria</taxon>
        <taxon>Pseudomonadati</taxon>
        <taxon>Acidobacteriota</taxon>
        <taxon>Terriglobia</taxon>
        <taxon>Terriglobales</taxon>
        <taxon>Acidobacteriaceae</taxon>
        <taxon>Granulicella</taxon>
    </lineage>
</organism>
<dbReference type="EMBL" id="JBHSWI010000001">
    <property type="protein sequence ID" value="MFC6644864.1"/>
    <property type="molecule type" value="Genomic_DNA"/>
</dbReference>
<dbReference type="RefSeq" id="WP_263371279.1">
    <property type="nucleotide sequence ID" value="NZ_JAGSYD010000003.1"/>
</dbReference>
<evidence type="ECO:0000313" key="1">
    <source>
        <dbReference type="EMBL" id="MFC6644864.1"/>
    </source>
</evidence>
<keyword evidence="2" id="KW-1185">Reference proteome</keyword>
<comment type="caution">
    <text evidence="1">The sequence shown here is derived from an EMBL/GenBank/DDBJ whole genome shotgun (WGS) entry which is preliminary data.</text>
</comment>
<sequence length="225" mass="23424">MIFFDPSGLSCQTYTFKNDDGSESVVVGDDGDGRGCNQSGSLSAYGEQNFYYDFGSAFMSCSGGCNLGNGYISYDAGYYVTAMGGFSSFMRMTLPADHLNCTTSTGVSFPAPPGFSVSNIAANGAANGLAGTRAAVAQGGYYDFQRFQAGAATQYYKDYIPAANIAVGAYVQATGASQGMASLLSNTYAFFMSNNGATSQQAQFRNLGFSLAAGKVSYSCQPAIP</sequence>
<proteinExistence type="predicted"/>
<evidence type="ECO:0000313" key="2">
    <source>
        <dbReference type="Proteomes" id="UP001596391"/>
    </source>
</evidence>
<dbReference type="Proteomes" id="UP001596391">
    <property type="component" value="Unassembled WGS sequence"/>
</dbReference>
<protein>
    <submittedName>
        <fullName evidence="1">Uncharacterized protein</fullName>
    </submittedName>
</protein>
<reference evidence="2" key="1">
    <citation type="journal article" date="2019" name="Int. J. Syst. Evol. Microbiol.">
        <title>The Global Catalogue of Microorganisms (GCM) 10K type strain sequencing project: providing services to taxonomists for standard genome sequencing and annotation.</title>
        <authorList>
            <consortium name="The Broad Institute Genomics Platform"/>
            <consortium name="The Broad Institute Genome Sequencing Center for Infectious Disease"/>
            <person name="Wu L."/>
            <person name="Ma J."/>
        </authorList>
    </citation>
    <scope>NUCLEOTIDE SEQUENCE [LARGE SCALE GENOMIC DNA]</scope>
    <source>
        <strain evidence="2">CGMCC 1.16026</strain>
    </source>
</reference>
<gene>
    <name evidence="1" type="ORF">ACFQBQ_04515</name>
</gene>
<accession>A0ABW1Z605</accession>
<name>A0ABW1Z605_9BACT</name>